<keyword evidence="2" id="KW-1185">Reference proteome</keyword>
<proteinExistence type="predicted"/>
<accession>A0ACC0PPE2</accession>
<name>A0ACC0PPE2_RHOML</name>
<comment type="caution">
    <text evidence="1">The sequence shown here is derived from an EMBL/GenBank/DDBJ whole genome shotgun (WGS) entry which is preliminary data.</text>
</comment>
<sequence>MKRTASMRKMLGMATVAFFSNPRKGTSLLLLSLKFNPLVARIALFHTQISTNPFAPDTLAQMGPTQIQKLLSEKQKLGFDKLDHGLSLFRRMVQLRSRLSVINFNQLLTAVAKMKQYSTVVSLFAQIRELGVPIDEYT</sequence>
<dbReference type="EMBL" id="CM046389">
    <property type="protein sequence ID" value="KAI8566378.1"/>
    <property type="molecule type" value="Genomic_DNA"/>
</dbReference>
<organism evidence="1 2">
    <name type="scientific">Rhododendron molle</name>
    <name type="common">Chinese azalea</name>
    <name type="synonym">Azalea mollis</name>
    <dbReference type="NCBI Taxonomy" id="49168"/>
    <lineage>
        <taxon>Eukaryota</taxon>
        <taxon>Viridiplantae</taxon>
        <taxon>Streptophyta</taxon>
        <taxon>Embryophyta</taxon>
        <taxon>Tracheophyta</taxon>
        <taxon>Spermatophyta</taxon>
        <taxon>Magnoliopsida</taxon>
        <taxon>eudicotyledons</taxon>
        <taxon>Gunneridae</taxon>
        <taxon>Pentapetalae</taxon>
        <taxon>asterids</taxon>
        <taxon>Ericales</taxon>
        <taxon>Ericaceae</taxon>
        <taxon>Ericoideae</taxon>
        <taxon>Rhodoreae</taxon>
        <taxon>Rhododendron</taxon>
    </lineage>
</organism>
<reference evidence="1" key="1">
    <citation type="submission" date="2022-02" db="EMBL/GenBank/DDBJ databases">
        <title>Plant Genome Project.</title>
        <authorList>
            <person name="Zhang R.-G."/>
        </authorList>
    </citation>
    <scope>NUCLEOTIDE SEQUENCE</scope>
    <source>
        <strain evidence="1">AT1</strain>
    </source>
</reference>
<gene>
    <name evidence="1" type="ORF">RHMOL_Rhmol02G0035900</name>
</gene>
<dbReference type="Proteomes" id="UP001062846">
    <property type="component" value="Chromosome 2"/>
</dbReference>
<protein>
    <submittedName>
        <fullName evidence="1">Uncharacterized protein</fullName>
    </submittedName>
</protein>
<evidence type="ECO:0000313" key="1">
    <source>
        <dbReference type="EMBL" id="KAI8566378.1"/>
    </source>
</evidence>
<evidence type="ECO:0000313" key="2">
    <source>
        <dbReference type="Proteomes" id="UP001062846"/>
    </source>
</evidence>